<protein>
    <submittedName>
        <fullName evidence="1">Uncharacterized protein</fullName>
    </submittedName>
</protein>
<dbReference type="AlphaFoldDB" id="A0A1L6KR12"/>
<organism evidence="1 2">
    <name type="scientific">Acinetobacter haemolyticus</name>
    <dbReference type="NCBI Taxonomy" id="29430"/>
    <lineage>
        <taxon>Bacteria</taxon>
        <taxon>Pseudomonadati</taxon>
        <taxon>Pseudomonadota</taxon>
        <taxon>Gammaproteobacteria</taxon>
        <taxon>Moraxellales</taxon>
        <taxon>Moraxellaceae</taxon>
        <taxon>Acinetobacter</taxon>
    </lineage>
</organism>
<evidence type="ECO:0000313" key="1">
    <source>
        <dbReference type="EMBL" id="NAR72543.1"/>
    </source>
</evidence>
<dbReference type="KEGG" id="ahl:AHTJS_14985"/>
<comment type="caution">
    <text evidence="1">The sequence shown here is derived from an EMBL/GenBank/DDBJ whole genome shotgun (WGS) entry which is preliminary data.</text>
</comment>
<proteinExistence type="predicted"/>
<dbReference type="RefSeq" id="WP_075316317.1">
    <property type="nucleotide sequence ID" value="NZ_CP018871.1"/>
</dbReference>
<dbReference type="Proteomes" id="UP000451048">
    <property type="component" value="Unassembled WGS sequence"/>
</dbReference>
<dbReference type="EMBL" id="WTTO01000006">
    <property type="protein sequence ID" value="NAR72543.1"/>
    <property type="molecule type" value="Genomic_DNA"/>
</dbReference>
<accession>A0A1L6KR12</accession>
<sequence length="249" mass="30047">MRRSLIFLFIIIVCIGSFFFYQDYIKQHRLNNQKMFDVVMAEKMRELYDQAQDWSTPVEFEVHDDRLSGDYQKMSAFLLGYWMQNVEARNHYLRELKAAKWDTFLDVERLDRDRTENYKETTQMFVEVRNASVQYEQKRQKIYLDSLEQVKKMSIQQDLRQTLLTKLESNLEIDSNEDIFSIEQQIIEKAQAMFDLLKAHPWQIKNKMILFHENAPVKKFNTLYQEVLKLNSQMNKIKKNNTEILEEAL</sequence>
<gene>
    <name evidence="1" type="ORF">GPS52_03360</name>
</gene>
<name>A0A1L6KR12_ACIHA</name>
<reference evidence="1 2" key="1">
    <citation type="submission" date="2019-12" db="EMBL/GenBank/DDBJ databases">
        <title>Acinetobacter haemolyticus comparative genomics.</title>
        <authorList>
            <person name="Castro-Jaimes S."/>
            <person name="Bello-Lopez E."/>
            <person name="Velazquez-Acosta C."/>
            <person name="Volkow-Fernandez P."/>
            <person name="Lozano-Zarain P."/>
            <person name="Castillo Ramirez S."/>
            <person name="Cevallos M.A."/>
        </authorList>
    </citation>
    <scope>NUCLEOTIDE SEQUENCE [LARGE SCALE GENOMIC DNA]</scope>
    <source>
        <strain evidence="1 2">AN10</strain>
    </source>
</reference>
<dbReference type="OrthoDB" id="6709247at2"/>
<evidence type="ECO:0000313" key="2">
    <source>
        <dbReference type="Proteomes" id="UP000451048"/>
    </source>
</evidence>